<gene>
    <name evidence="1" type="ORF">D1610_11260</name>
</gene>
<comment type="caution">
    <text evidence="1">The sequence shown here is derived from an EMBL/GenBank/DDBJ whole genome shotgun (WGS) entry which is preliminary data.</text>
</comment>
<dbReference type="AlphaFoldDB" id="A0A396RLC4"/>
<evidence type="ECO:0000313" key="2">
    <source>
        <dbReference type="Proteomes" id="UP000266693"/>
    </source>
</evidence>
<proteinExistence type="predicted"/>
<evidence type="ECO:0000313" key="1">
    <source>
        <dbReference type="EMBL" id="RHW17127.1"/>
    </source>
</evidence>
<reference evidence="1 2" key="1">
    <citation type="submission" date="2018-08" db="EMBL/GenBank/DDBJ databases">
        <title>The multiple taxonomic identification of Sphingomonas gilva.</title>
        <authorList>
            <person name="Zhu D."/>
            <person name="Zheng S."/>
        </authorList>
    </citation>
    <scope>NUCLEOTIDE SEQUENCE [LARGE SCALE GENOMIC DNA]</scope>
    <source>
        <strain evidence="1 2">ZDH117</strain>
    </source>
</reference>
<name>A0A396RLC4_9SPHN</name>
<organism evidence="1 2">
    <name type="scientific">Sphingomonas gilva</name>
    <dbReference type="NCBI Taxonomy" id="2305907"/>
    <lineage>
        <taxon>Bacteria</taxon>
        <taxon>Pseudomonadati</taxon>
        <taxon>Pseudomonadota</taxon>
        <taxon>Alphaproteobacteria</taxon>
        <taxon>Sphingomonadales</taxon>
        <taxon>Sphingomonadaceae</taxon>
        <taxon>Sphingomonas</taxon>
    </lineage>
</organism>
<accession>A0A396RLC4</accession>
<dbReference type="EMBL" id="QWLV01000005">
    <property type="protein sequence ID" value="RHW17127.1"/>
    <property type="molecule type" value="Genomic_DNA"/>
</dbReference>
<dbReference type="Proteomes" id="UP000266693">
    <property type="component" value="Unassembled WGS sequence"/>
</dbReference>
<protein>
    <submittedName>
        <fullName evidence="1">Uncharacterized protein</fullName>
    </submittedName>
</protein>
<keyword evidence="2" id="KW-1185">Reference proteome</keyword>
<sequence>MADDRQMLEDVARRTFARAALTRLDRAWPETATLDIFSLGAGTDEHQFALDVQFLVDQGLVQYELVMIAGMRSLYRYASITQHGRELMRSLRARA</sequence>